<keyword evidence="3" id="KW-1185">Reference proteome</keyword>
<feature type="compositionally biased region" description="Polar residues" evidence="1">
    <location>
        <begin position="347"/>
        <end position="360"/>
    </location>
</feature>
<feature type="region of interest" description="Disordered" evidence="1">
    <location>
        <begin position="60"/>
        <end position="87"/>
    </location>
</feature>
<dbReference type="Proteomes" id="UP000016923">
    <property type="component" value="Unassembled WGS sequence"/>
</dbReference>
<organism evidence="2 3">
    <name type="scientific">Ophiostoma piceae (strain UAMH 11346)</name>
    <name type="common">Sap stain fungus</name>
    <dbReference type="NCBI Taxonomy" id="1262450"/>
    <lineage>
        <taxon>Eukaryota</taxon>
        <taxon>Fungi</taxon>
        <taxon>Dikarya</taxon>
        <taxon>Ascomycota</taxon>
        <taxon>Pezizomycotina</taxon>
        <taxon>Sordariomycetes</taxon>
        <taxon>Sordariomycetidae</taxon>
        <taxon>Ophiostomatales</taxon>
        <taxon>Ophiostomataceae</taxon>
        <taxon>Ophiostoma</taxon>
    </lineage>
</organism>
<feature type="compositionally biased region" description="Low complexity" evidence="1">
    <location>
        <begin position="380"/>
        <end position="391"/>
    </location>
</feature>
<feature type="region of interest" description="Disordered" evidence="1">
    <location>
        <begin position="345"/>
        <end position="398"/>
    </location>
</feature>
<protein>
    <submittedName>
        <fullName evidence="2">Uncharacterized protein</fullName>
    </submittedName>
</protein>
<reference evidence="2 3" key="1">
    <citation type="journal article" date="2013" name="BMC Genomics">
        <title>The genome and transcriptome of the pine saprophyte Ophiostoma piceae, and a comparison with the bark beetle-associated pine pathogen Grosmannia clavigera.</title>
        <authorList>
            <person name="Haridas S."/>
            <person name="Wang Y."/>
            <person name="Lim L."/>
            <person name="Massoumi Alamouti S."/>
            <person name="Jackman S."/>
            <person name="Docking R."/>
            <person name="Robertson G."/>
            <person name="Birol I."/>
            <person name="Bohlmann J."/>
            <person name="Breuil C."/>
        </authorList>
    </citation>
    <scope>NUCLEOTIDE SEQUENCE [LARGE SCALE GENOMIC DNA]</scope>
    <source>
        <strain evidence="2 3">UAMH 11346</strain>
    </source>
</reference>
<feature type="compositionally biased region" description="Low complexity" evidence="1">
    <location>
        <begin position="272"/>
        <end position="282"/>
    </location>
</feature>
<sequence>MSPPTGTAAMSTGASIDGHEAHQYHLLSNTFEHLNMAQSSQTSYDNGLVHDDLAPIAAGRPQAHSSPSFTDIQTPRGFGSNLALPTPSHGFDNAGHKIRNQRGLGEQGAQMWPSKLDSARRYELEDPSDESAFWAPSLSEPLASPHPPAEPRIADIWQTQRNHQHPKPSASDMQTTGALWLPRAMNTREAESGFTPTASYPPPSQTQHHSYLAQRHHSYAEAFPTSFPLPAPNKAFHNPRSSLPSEKLALYREPTQPSTSQNHPGSVHETHSSYSPPTMSSSGLYLTSEASPVAWSLYGHQDPNSGAYGHEQKHITPSDTTVARKVLGQKDSNSSFSTLFQFPAQRPAQNEENDTSTSTAAPAKTFKPMQMVFRERNRRASASSTGTSSSSGGSGSPTTLPTYYYHEASVPSPLPFVLPTLSYPSPPSSAIGTPSRSLTRNEQAFRRQQGISLNYRGDIHNPHNRGDHVPTHTNTSLFLMGLPPNTSIGGLLRAIAMLGPTGRIFAASVNPPDPTRRLPLAAAKVSYFTRAQAEQLKALVDSQQLVMYAEDSPAPHVVRCSWNRDKKAPRRCVQASECRVLRIRGPRDVVNFTYLTAYFEGKFRYDLQDVQVVAHSQNESGGRTSDEQTMEWRFASFQSQAIAAKMALNQERKMVRVEYGRDPCEWGEY</sequence>
<dbReference type="eggNOG" id="ENOG502SP4B">
    <property type="taxonomic scope" value="Eukaryota"/>
</dbReference>
<evidence type="ECO:0000256" key="1">
    <source>
        <dbReference type="SAM" id="MobiDB-lite"/>
    </source>
</evidence>
<name>S3C651_OPHP1</name>
<gene>
    <name evidence="2" type="ORF">F503_01035</name>
</gene>
<accession>S3C651</accession>
<dbReference type="OrthoDB" id="3508416at2759"/>
<dbReference type="OMA" id="NIWEGAN"/>
<evidence type="ECO:0000313" key="2">
    <source>
        <dbReference type="EMBL" id="EPE08252.1"/>
    </source>
</evidence>
<dbReference type="EMBL" id="KE148149">
    <property type="protein sequence ID" value="EPE08252.1"/>
    <property type="molecule type" value="Genomic_DNA"/>
</dbReference>
<feature type="region of interest" description="Disordered" evidence="1">
    <location>
        <begin position="120"/>
        <end position="150"/>
    </location>
</feature>
<dbReference type="AlphaFoldDB" id="S3C651"/>
<feature type="compositionally biased region" description="Polar residues" evidence="1">
    <location>
        <begin position="255"/>
        <end position="264"/>
    </location>
</feature>
<feature type="compositionally biased region" description="Polar residues" evidence="1">
    <location>
        <begin position="63"/>
        <end position="73"/>
    </location>
</feature>
<dbReference type="VEuPathDB" id="FungiDB:F503_01035"/>
<proteinExistence type="predicted"/>
<feature type="region of interest" description="Disordered" evidence="1">
    <location>
        <begin position="253"/>
        <end position="282"/>
    </location>
</feature>
<feature type="region of interest" description="Disordered" evidence="1">
    <location>
        <begin position="190"/>
        <end position="212"/>
    </location>
</feature>
<evidence type="ECO:0000313" key="3">
    <source>
        <dbReference type="Proteomes" id="UP000016923"/>
    </source>
</evidence>
<dbReference type="HOGENOM" id="CLU_410538_0_0_1"/>
<dbReference type="STRING" id="1262450.S3C651"/>